<keyword evidence="1" id="KW-0812">Transmembrane</keyword>
<keyword evidence="1" id="KW-0472">Membrane</keyword>
<feature type="transmembrane region" description="Helical" evidence="1">
    <location>
        <begin position="150"/>
        <end position="171"/>
    </location>
</feature>
<proteinExistence type="predicted"/>
<dbReference type="Proteomes" id="UP000019482">
    <property type="component" value="Unassembled WGS sequence"/>
</dbReference>
<protein>
    <submittedName>
        <fullName evidence="2">Substrate-specific component FolT of folate ECF transporter</fullName>
    </submittedName>
</protein>
<keyword evidence="1" id="KW-1133">Transmembrane helix</keyword>
<name>W6N457_CLOTY</name>
<dbReference type="GeneID" id="29420701"/>
<evidence type="ECO:0000313" key="2">
    <source>
        <dbReference type="EMBL" id="CDL90946.1"/>
    </source>
</evidence>
<organism evidence="2 3">
    <name type="scientific">Clostridium tyrobutyricum DIVETGP</name>
    <dbReference type="NCBI Taxonomy" id="1408889"/>
    <lineage>
        <taxon>Bacteria</taxon>
        <taxon>Bacillati</taxon>
        <taxon>Bacillota</taxon>
        <taxon>Clostridia</taxon>
        <taxon>Eubacteriales</taxon>
        <taxon>Clostridiaceae</taxon>
        <taxon>Clostridium</taxon>
    </lineage>
</organism>
<comment type="caution">
    <text evidence="2">The sequence shown here is derived from an EMBL/GenBank/DDBJ whole genome shotgun (WGS) entry which is preliminary data.</text>
</comment>
<feature type="transmembrane region" description="Helical" evidence="1">
    <location>
        <begin position="192"/>
        <end position="219"/>
    </location>
</feature>
<feature type="transmembrane region" description="Helical" evidence="1">
    <location>
        <begin position="231"/>
        <end position="252"/>
    </location>
</feature>
<dbReference type="Pfam" id="PF07155">
    <property type="entry name" value="ECF-ribofla_trS"/>
    <property type="match status" value="1"/>
</dbReference>
<dbReference type="AlphaFoldDB" id="W6N457"/>
<dbReference type="RefSeq" id="WP_017751802.1">
    <property type="nucleotide sequence ID" value="NZ_CBXI010000014.1"/>
</dbReference>
<dbReference type="InterPro" id="IPR009825">
    <property type="entry name" value="ECF_substrate-spec-like"/>
</dbReference>
<reference evidence="2 3" key="1">
    <citation type="journal article" date="2015" name="Genome Announc.">
        <title>Draft Genome Sequence of Clostridium tyrobutyricum Strain DIVETGP, Isolated from Cow's Milk for Grana Padano Production.</title>
        <authorList>
            <person name="Soggiu A."/>
            <person name="Piras C."/>
            <person name="Gaiarsa S."/>
            <person name="Sassera D."/>
            <person name="Roncada P."/>
            <person name="Bendixen E."/>
            <person name="Brasca M."/>
            <person name="Bonizzi L."/>
        </authorList>
    </citation>
    <scope>NUCLEOTIDE SEQUENCE [LARGE SCALE GENOMIC DNA]</scope>
    <source>
        <strain evidence="2 3">DIVETGP</strain>
    </source>
</reference>
<feature type="transmembrane region" description="Helical" evidence="1">
    <location>
        <begin position="80"/>
        <end position="100"/>
    </location>
</feature>
<gene>
    <name evidence="2" type="ORF">CTDIVETGP_1016</name>
</gene>
<sequence>MNNNMNTKALVTTALFVAIALVIRTFSINIVAGGILTMRISFAAIFYVLPGLLFGPLYGGIAGGLVDLLGYVIAPMGGYIPLLTITNVLAGILPVLIWRIIRKADIYKVKKYYGIFFVIMLLVGLVNFLFTKFMPSMVWSRILLNLGQKSQYLGIGFMIVAVIGLLLLVINTFINKRTGKVYKYVNSRYFKLVIALGISGIIVSTLNTYILLIFTPALMAKGFMILWIPRMFQTIFITLIDSYIICILMYYYQLLEKRIVEKV</sequence>
<dbReference type="OrthoDB" id="4624at2"/>
<keyword evidence="3" id="KW-1185">Reference proteome</keyword>
<feature type="transmembrane region" description="Helical" evidence="1">
    <location>
        <begin position="112"/>
        <end position="130"/>
    </location>
</feature>
<evidence type="ECO:0000256" key="1">
    <source>
        <dbReference type="SAM" id="Phobius"/>
    </source>
</evidence>
<evidence type="ECO:0000313" key="3">
    <source>
        <dbReference type="Proteomes" id="UP000019482"/>
    </source>
</evidence>
<dbReference type="EMBL" id="CBXI010000014">
    <property type="protein sequence ID" value="CDL90946.1"/>
    <property type="molecule type" value="Genomic_DNA"/>
</dbReference>
<dbReference type="Gene3D" id="1.10.1760.20">
    <property type="match status" value="1"/>
</dbReference>
<dbReference type="GO" id="GO:0016020">
    <property type="term" value="C:membrane"/>
    <property type="evidence" value="ECO:0007669"/>
    <property type="project" value="InterPro"/>
</dbReference>
<accession>W6N457</accession>